<proteinExistence type="predicted"/>
<gene>
    <name evidence="3" type="ordered locus">Dalk_3444</name>
</gene>
<keyword evidence="4" id="KW-1185">Reference proteome</keyword>
<protein>
    <submittedName>
        <fullName evidence="3">Uncharacterized protein</fullName>
    </submittedName>
</protein>
<reference evidence="3 4" key="1">
    <citation type="journal article" date="2012" name="Environ. Microbiol.">
        <title>The genome sequence of Desulfatibacillum alkenivorans AK-01: a blueprint for anaerobic alkane oxidation.</title>
        <authorList>
            <person name="Callaghan A.V."/>
            <person name="Morris B.E."/>
            <person name="Pereira I.A."/>
            <person name="McInerney M.J."/>
            <person name="Austin R.N."/>
            <person name="Groves J.T."/>
            <person name="Kukor J.J."/>
            <person name="Suflita J.M."/>
            <person name="Young L.Y."/>
            <person name="Zylstra G.J."/>
            <person name="Wawrik B."/>
        </authorList>
    </citation>
    <scope>NUCLEOTIDE SEQUENCE [LARGE SCALE GENOMIC DNA]</scope>
    <source>
        <strain evidence="3 4">AK-01</strain>
    </source>
</reference>
<keyword evidence="2" id="KW-0812">Transmembrane</keyword>
<dbReference type="KEGG" id="dal:Dalk_3444"/>
<dbReference type="RefSeq" id="WP_015948189.1">
    <property type="nucleotide sequence ID" value="NC_011768.1"/>
</dbReference>
<feature type="transmembrane region" description="Helical" evidence="2">
    <location>
        <begin position="29"/>
        <end position="49"/>
    </location>
</feature>
<evidence type="ECO:0000256" key="1">
    <source>
        <dbReference type="SAM" id="MobiDB-lite"/>
    </source>
</evidence>
<dbReference type="EMBL" id="CP001322">
    <property type="protein sequence ID" value="ACL05132.1"/>
    <property type="molecule type" value="Genomic_DNA"/>
</dbReference>
<feature type="region of interest" description="Disordered" evidence="1">
    <location>
        <begin position="1"/>
        <end position="20"/>
    </location>
</feature>
<name>B8FLI6_DESAL</name>
<sequence length="77" mass="7871">MAKKKGKNNKGFKDASQEVPAKKTKITPAAVIAGGLGLACIFFGATGVANGKPGGYYAMVLGVLFIAAISIGWLKKS</sequence>
<keyword evidence="2" id="KW-1133">Transmembrane helix</keyword>
<feature type="transmembrane region" description="Helical" evidence="2">
    <location>
        <begin position="55"/>
        <end position="74"/>
    </location>
</feature>
<evidence type="ECO:0000256" key="2">
    <source>
        <dbReference type="SAM" id="Phobius"/>
    </source>
</evidence>
<feature type="compositionally biased region" description="Basic residues" evidence="1">
    <location>
        <begin position="1"/>
        <end position="10"/>
    </location>
</feature>
<evidence type="ECO:0000313" key="3">
    <source>
        <dbReference type="EMBL" id="ACL05132.1"/>
    </source>
</evidence>
<dbReference type="HOGENOM" id="CLU_2632292_0_0_7"/>
<evidence type="ECO:0000313" key="4">
    <source>
        <dbReference type="Proteomes" id="UP000000739"/>
    </source>
</evidence>
<accession>B8FLI6</accession>
<organism evidence="3 4">
    <name type="scientific">Desulfatibacillum aliphaticivorans</name>
    <dbReference type="NCBI Taxonomy" id="218208"/>
    <lineage>
        <taxon>Bacteria</taxon>
        <taxon>Pseudomonadati</taxon>
        <taxon>Thermodesulfobacteriota</taxon>
        <taxon>Desulfobacteria</taxon>
        <taxon>Desulfobacterales</taxon>
        <taxon>Desulfatibacillaceae</taxon>
        <taxon>Desulfatibacillum</taxon>
    </lineage>
</organism>
<dbReference type="AlphaFoldDB" id="B8FLI6"/>
<keyword evidence="2" id="KW-0472">Membrane</keyword>
<dbReference type="Proteomes" id="UP000000739">
    <property type="component" value="Chromosome"/>
</dbReference>